<sequence length="227" mass="23893">MSFPLAELQRQFNNLVRIGTVHSVDYQKNTARVEFGTVITDYLPWLTTRAAGNRTYDSLEVGEQVFVITPPGQALGVIVGVLNQTRFPAPEHSSEIQKTVYKDGSVISYDRAAHVLTADIKGDIKAIATGDINAQAGKNISAQAANAVDVEAGTTATITAPKITLNGIITLNGPLSQGGGSNGGNATFKGSLHTTDDITTDSDVIARVSLNGHTHNCMDGGTETPIS</sequence>
<dbReference type="InterPro" id="IPR013046">
    <property type="entry name" value="GpV/Gp45"/>
</dbReference>
<dbReference type="InterPro" id="IPR006531">
    <property type="entry name" value="Gp5/Vgr_OB"/>
</dbReference>
<comment type="caution">
    <text evidence="2">The sequence shown here is derived from an EMBL/GenBank/DDBJ whole genome shotgun (WGS) entry which is preliminary data.</text>
</comment>
<dbReference type="Gene3D" id="6.20.150.10">
    <property type="match status" value="1"/>
</dbReference>
<dbReference type="InterPro" id="IPR037026">
    <property type="entry name" value="Vgr_OB-fold_dom_sf"/>
</dbReference>
<evidence type="ECO:0000259" key="1">
    <source>
        <dbReference type="Pfam" id="PF04717"/>
    </source>
</evidence>
<feature type="domain" description="Gp5/Type VI secretion system Vgr protein OB-fold" evidence="1">
    <location>
        <begin position="17"/>
        <end position="81"/>
    </location>
</feature>
<evidence type="ECO:0000313" key="2">
    <source>
        <dbReference type="EMBL" id="MEZ6853012.1"/>
    </source>
</evidence>
<gene>
    <name evidence="2" type="ORF">AB2Z07_05590</name>
</gene>
<protein>
    <submittedName>
        <fullName evidence="2">Phage baseplate assembly protein V</fullName>
    </submittedName>
</protein>
<dbReference type="RefSeq" id="WP_371150184.1">
    <property type="nucleotide sequence ID" value="NZ_JBFSOO010000003.1"/>
</dbReference>
<dbReference type="NCBIfam" id="TIGR01644">
    <property type="entry name" value="phage_P2_V"/>
    <property type="match status" value="1"/>
</dbReference>
<dbReference type="Pfam" id="PF04717">
    <property type="entry name" value="Phage_base_V"/>
    <property type="match status" value="1"/>
</dbReference>
<proteinExistence type="predicted"/>
<reference evidence="2 3" key="1">
    <citation type="submission" date="2024-07" db="EMBL/GenBank/DDBJ databases">
        <title>Active virus-host system and metabolic interactions in a Lokiarchaeon culture.</title>
        <authorList>
            <person name="Ponce Toledo R.I."/>
            <person name="Rodrigues Oliveira T."/>
            <person name="Schleper C."/>
        </authorList>
    </citation>
    <scope>NUCLEOTIDE SEQUENCE [LARGE SCALE GENOMIC DNA]</scope>
    <source>
        <strain evidence="2 3">B35</strain>
    </source>
</reference>
<name>A0ABV4JQN1_9BACT</name>
<organism evidence="2 3">
    <name type="scientific">Halodesulfovibrio aestuarii</name>
    <dbReference type="NCBI Taxonomy" id="126333"/>
    <lineage>
        <taxon>Bacteria</taxon>
        <taxon>Pseudomonadati</taxon>
        <taxon>Thermodesulfobacteriota</taxon>
        <taxon>Desulfovibrionia</taxon>
        <taxon>Desulfovibrionales</taxon>
        <taxon>Desulfovibrionaceae</taxon>
        <taxon>Halodesulfovibrio</taxon>
    </lineage>
</organism>
<evidence type="ECO:0000313" key="3">
    <source>
        <dbReference type="Proteomes" id="UP001568358"/>
    </source>
</evidence>
<dbReference type="Gene3D" id="2.40.50.230">
    <property type="entry name" value="Gp5 N-terminal domain"/>
    <property type="match status" value="1"/>
</dbReference>
<keyword evidence="3" id="KW-1185">Reference proteome</keyword>
<dbReference type="Proteomes" id="UP001568358">
    <property type="component" value="Unassembled WGS sequence"/>
</dbReference>
<accession>A0ABV4JQN1</accession>
<dbReference type="EMBL" id="JBFSOO010000003">
    <property type="protein sequence ID" value="MEZ6853012.1"/>
    <property type="molecule type" value="Genomic_DNA"/>
</dbReference>